<dbReference type="RefSeq" id="XP_004366542.1">
    <property type="nucleotide sequence ID" value="XM_004366485.1"/>
</dbReference>
<evidence type="ECO:0000313" key="2">
    <source>
        <dbReference type="Proteomes" id="UP000007797"/>
    </source>
</evidence>
<gene>
    <name evidence="1" type="ORF">DFA_04133</name>
</gene>
<dbReference type="AlphaFoldDB" id="F4Q1D7"/>
<dbReference type="OMA" id="KHINDRE"/>
<dbReference type="Proteomes" id="UP000007797">
    <property type="component" value="Unassembled WGS sequence"/>
</dbReference>
<accession>F4Q1D7</accession>
<dbReference type="KEGG" id="dfa:DFA_04133"/>
<evidence type="ECO:0000313" key="1">
    <source>
        <dbReference type="EMBL" id="EGG18638.1"/>
    </source>
</evidence>
<sequence length="424" mass="49438">MKQSRYSSFDSTSNQVARVFIAIQFFIYYYYKKDKNVRQVNAFRDKLLNDPSSMVKACGPLLEEYDICVEDQFESQMTQYLDMMIQSGFVPADKRDEFIQQLKMITTRWIKSTITTKMNIIGYTLMTDTFLKQNLFEEKDSWSVTGLFDEMTTVLYRLATVSKQFHHNVGQVLERLDWAGQIPTQYLKGQINYGRPLCLFKQSPTTIRYDALIRTTPYHLIDDVFAKTESLTLVGAATHWSSFSGAGEEEMLKRNKDITKRLFCTFPSVGSMPNLTKLKVVGRSFKTHKQQQETGGQYLIRYLISNVGCQLEEFEIDGRISLKDMRLDINILQYLFKHQKSSLKVIRLKYFVIRKIKEVKAIQQMIEYIKKGKLPSCSLELYSGDYQKRKDSFDDQDGFKLVESFDDILKQLLNDHKGIDSEDE</sequence>
<protein>
    <submittedName>
        <fullName evidence="1">Uncharacterized protein</fullName>
    </submittedName>
</protein>
<proteinExistence type="predicted"/>
<dbReference type="PANTHER" id="PTHR39532:SF4">
    <property type="entry name" value="F-BOX DOMAIN-CONTAINING PROTEIN"/>
    <property type="match status" value="1"/>
</dbReference>
<dbReference type="EMBL" id="GL883018">
    <property type="protein sequence ID" value="EGG18638.1"/>
    <property type="molecule type" value="Genomic_DNA"/>
</dbReference>
<name>F4Q1D7_CACFS</name>
<dbReference type="GeneID" id="14870350"/>
<keyword evidence="2" id="KW-1185">Reference proteome</keyword>
<organism evidence="1 2">
    <name type="scientific">Cavenderia fasciculata</name>
    <name type="common">Slime mold</name>
    <name type="synonym">Dictyostelium fasciculatum</name>
    <dbReference type="NCBI Taxonomy" id="261658"/>
    <lineage>
        <taxon>Eukaryota</taxon>
        <taxon>Amoebozoa</taxon>
        <taxon>Evosea</taxon>
        <taxon>Eumycetozoa</taxon>
        <taxon>Dictyostelia</taxon>
        <taxon>Acytosteliales</taxon>
        <taxon>Cavenderiaceae</taxon>
        <taxon>Cavenderia</taxon>
    </lineage>
</organism>
<dbReference type="PANTHER" id="PTHR39532">
    <property type="entry name" value="F-BOX DOMAIN-CONTAINING PROTEIN-RELATED"/>
    <property type="match status" value="1"/>
</dbReference>
<dbReference type="OrthoDB" id="22712at2759"/>
<reference evidence="2" key="1">
    <citation type="journal article" date="2011" name="Genome Res.">
        <title>Phylogeny-wide analysis of social amoeba genomes highlights ancient origins for complex intercellular communication.</title>
        <authorList>
            <person name="Heidel A.J."/>
            <person name="Lawal H.M."/>
            <person name="Felder M."/>
            <person name="Schilde C."/>
            <person name="Helps N.R."/>
            <person name="Tunggal B."/>
            <person name="Rivero F."/>
            <person name="John U."/>
            <person name="Schleicher M."/>
            <person name="Eichinger L."/>
            <person name="Platzer M."/>
            <person name="Noegel A.A."/>
            <person name="Schaap P."/>
            <person name="Gloeckner G."/>
        </authorList>
    </citation>
    <scope>NUCLEOTIDE SEQUENCE [LARGE SCALE GENOMIC DNA]</scope>
    <source>
        <strain evidence="2">SH3</strain>
    </source>
</reference>